<gene>
    <name evidence="3" type="ORF">NH26_12585</name>
    <name evidence="4" type="ORF">NH26_14405</name>
    <name evidence="5" type="ORF">NH26_15130</name>
    <name evidence="2" type="ORF">NH26_24845</name>
</gene>
<proteinExistence type="predicted"/>
<dbReference type="RefSeq" id="WP_071397163.1">
    <property type="nucleotide sequence ID" value="NZ_JRYR02000001.1"/>
</dbReference>
<reference evidence="4" key="2">
    <citation type="submission" date="2014-10" db="EMBL/GenBank/DDBJ databases">
        <authorList>
            <person name="Seo M.-J."/>
            <person name="Seok Y.J."/>
            <person name="Cha I.-T."/>
        </authorList>
    </citation>
    <scope>NUCLEOTIDE SEQUENCE</scope>
    <source>
        <strain evidence="4">WPAGA1</strain>
    </source>
</reference>
<name>A0A1S1Z2F7_FLAPC</name>
<keyword evidence="1" id="KW-0812">Transmembrane</keyword>
<comment type="caution">
    <text evidence="4">The sequence shown here is derived from an EMBL/GenBank/DDBJ whole genome shotgun (WGS) entry which is preliminary data.</text>
</comment>
<sequence length="113" mass="13224">MLSLRNTDHIYLYSEFTDMRKGFNGLSTIVISLMEMNVVSGDIYVFINRSKDKIKLLRFERGGFSLYYKRLERGRFELPVGFGKCDSIHLTSAQIMMLIEGISLEKRNQKVRF</sequence>
<dbReference type="AlphaFoldDB" id="A0A1S1Z2F7"/>
<dbReference type="OrthoDB" id="4956084at2"/>
<dbReference type="EMBL" id="JRYR02000001">
    <property type="protein sequence ID" value="OHX67119.1"/>
    <property type="molecule type" value="Genomic_DNA"/>
</dbReference>
<dbReference type="EMBL" id="JRYR02000006">
    <property type="protein sequence ID" value="OHX63790.1"/>
    <property type="molecule type" value="Genomic_DNA"/>
</dbReference>
<dbReference type="Pfam" id="PF05717">
    <property type="entry name" value="TnpB_IS66"/>
    <property type="match status" value="1"/>
</dbReference>
<evidence type="ECO:0000313" key="6">
    <source>
        <dbReference type="Proteomes" id="UP000179797"/>
    </source>
</evidence>
<reference evidence="4 6" key="1">
    <citation type="journal article" date="2012" name="Int. J. Syst. Evol. Microbiol.">
        <title>Flammeovirga pacifica sp. nov., isolated from deep-sea sediment.</title>
        <authorList>
            <person name="Xu H."/>
            <person name="Fu Y."/>
            <person name="Yang N."/>
            <person name="Ding Z."/>
            <person name="Lai Q."/>
            <person name="Zeng R."/>
        </authorList>
    </citation>
    <scope>NUCLEOTIDE SEQUENCE [LARGE SCALE GENOMIC DNA]</scope>
    <source>
        <strain evidence="6">DSM 24597 / LMG 26175 / WPAGA1</strain>
        <strain evidence="4">WPAGA1</strain>
    </source>
</reference>
<dbReference type="PANTHER" id="PTHR36455:SF1">
    <property type="entry name" value="BLR8292 PROTEIN"/>
    <property type="match status" value="1"/>
</dbReference>
<protein>
    <recommendedName>
        <fullName evidence="7">Transposase</fullName>
    </recommendedName>
</protein>
<dbReference type="EMBL" id="JRYR02000001">
    <property type="protein sequence ID" value="OHX67587.1"/>
    <property type="molecule type" value="Genomic_DNA"/>
</dbReference>
<evidence type="ECO:0000313" key="3">
    <source>
        <dbReference type="EMBL" id="OHX67119.1"/>
    </source>
</evidence>
<evidence type="ECO:0000313" key="5">
    <source>
        <dbReference type="EMBL" id="OHX67587.1"/>
    </source>
</evidence>
<evidence type="ECO:0000313" key="4">
    <source>
        <dbReference type="EMBL" id="OHX67450.1"/>
    </source>
</evidence>
<dbReference type="Proteomes" id="UP000179797">
    <property type="component" value="Unassembled WGS sequence"/>
</dbReference>
<feature type="transmembrane region" description="Helical" evidence="1">
    <location>
        <begin position="26"/>
        <end position="47"/>
    </location>
</feature>
<reference evidence="4" key="3">
    <citation type="submission" date="2016-05" db="EMBL/GenBank/DDBJ databases">
        <title>Genome Fine Map of Flammeovirga pacifica.</title>
        <authorList>
            <person name="Gao B."/>
        </authorList>
    </citation>
    <scope>NUCLEOTIDE SEQUENCE</scope>
    <source>
        <strain evidence="4">WPAGA1</strain>
    </source>
</reference>
<accession>A0A1S1Z2F7</accession>
<evidence type="ECO:0000256" key="1">
    <source>
        <dbReference type="SAM" id="Phobius"/>
    </source>
</evidence>
<dbReference type="STRING" id="915059.NH26_12585"/>
<keyword evidence="1" id="KW-1133">Transmembrane helix</keyword>
<evidence type="ECO:0008006" key="7">
    <source>
        <dbReference type="Google" id="ProtNLM"/>
    </source>
</evidence>
<evidence type="ECO:0000313" key="2">
    <source>
        <dbReference type="EMBL" id="OHX63790.1"/>
    </source>
</evidence>
<dbReference type="InterPro" id="IPR008878">
    <property type="entry name" value="Transposase_IS66_Orf2"/>
</dbReference>
<dbReference type="PANTHER" id="PTHR36455">
    <property type="match status" value="1"/>
</dbReference>
<dbReference type="NCBIfam" id="NF033819">
    <property type="entry name" value="IS66_TnpB"/>
    <property type="match status" value="1"/>
</dbReference>
<organism evidence="4 6">
    <name type="scientific">Flammeovirga pacifica</name>
    <dbReference type="NCBI Taxonomy" id="915059"/>
    <lineage>
        <taxon>Bacteria</taxon>
        <taxon>Pseudomonadati</taxon>
        <taxon>Bacteroidota</taxon>
        <taxon>Cytophagia</taxon>
        <taxon>Cytophagales</taxon>
        <taxon>Flammeovirgaceae</taxon>
        <taxon>Flammeovirga</taxon>
    </lineage>
</organism>
<keyword evidence="1" id="KW-0472">Membrane</keyword>
<keyword evidence="6" id="KW-1185">Reference proteome</keyword>
<dbReference type="EMBL" id="JRYR02000001">
    <property type="protein sequence ID" value="OHX67450.1"/>
    <property type="molecule type" value="Genomic_DNA"/>
</dbReference>